<organism evidence="1 2">
    <name type="scientific">Elysia marginata</name>
    <dbReference type="NCBI Taxonomy" id="1093978"/>
    <lineage>
        <taxon>Eukaryota</taxon>
        <taxon>Metazoa</taxon>
        <taxon>Spiralia</taxon>
        <taxon>Lophotrochozoa</taxon>
        <taxon>Mollusca</taxon>
        <taxon>Gastropoda</taxon>
        <taxon>Heterobranchia</taxon>
        <taxon>Euthyneura</taxon>
        <taxon>Panpulmonata</taxon>
        <taxon>Sacoglossa</taxon>
        <taxon>Placobranchoidea</taxon>
        <taxon>Plakobranchidae</taxon>
        <taxon>Elysia</taxon>
    </lineage>
</organism>
<name>A0AAV4JJI8_9GAST</name>
<reference evidence="1 2" key="1">
    <citation type="journal article" date="2021" name="Elife">
        <title>Chloroplast acquisition without the gene transfer in kleptoplastic sea slugs, Plakobranchus ocellatus.</title>
        <authorList>
            <person name="Maeda T."/>
            <person name="Takahashi S."/>
            <person name="Yoshida T."/>
            <person name="Shimamura S."/>
            <person name="Takaki Y."/>
            <person name="Nagai Y."/>
            <person name="Toyoda A."/>
            <person name="Suzuki Y."/>
            <person name="Arimoto A."/>
            <person name="Ishii H."/>
            <person name="Satoh N."/>
            <person name="Nishiyama T."/>
            <person name="Hasebe M."/>
            <person name="Maruyama T."/>
            <person name="Minagawa J."/>
            <person name="Obokata J."/>
            <person name="Shigenobu S."/>
        </authorList>
    </citation>
    <scope>NUCLEOTIDE SEQUENCE [LARGE SCALE GENOMIC DNA]</scope>
</reference>
<sequence>MDLRFVDRNDRQDVKELDRSVKNRFNWAWLEEKDCNGDFLSDYIRKMPEAGVAWCISFFFHAKLRLCTAVVERRSFTFMLRTLRTVKLDGQLNVLSHCQLLLLPPKKWKTAQRNH</sequence>
<keyword evidence="2" id="KW-1185">Reference proteome</keyword>
<dbReference type="EMBL" id="BMAT01006908">
    <property type="protein sequence ID" value="GFS21905.1"/>
    <property type="molecule type" value="Genomic_DNA"/>
</dbReference>
<protein>
    <submittedName>
        <fullName evidence="1">Uncharacterized protein</fullName>
    </submittedName>
</protein>
<gene>
    <name evidence="1" type="ORF">ElyMa_003349700</name>
</gene>
<dbReference type="AlphaFoldDB" id="A0AAV4JJI8"/>
<evidence type="ECO:0000313" key="2">
    <source>
        <dbReference type="Proteomes" id="UP000762676"/>
    </source>
</evidence>
<evidence type="ECO:0000313" key="1">
    <source>
        <dbReference type="EMBL" id="GFS21905.1"/>
    </source>
</evidence>
<proteinExistence type="predicted"/>
<accession>A0AAV4JJI8</accession>
<comment type="caution">
    <text evidence="1">The sequence shown here is derived from an EMBL/GenBank/DDBJ whole genome shotgun (WGS) entry which is preliminary data.</text>
</comment>
<dbReference type="Proteomes" id="UP000762676">
    <property type="component" value="Unassembled WGS sequence"/>
</dbReference>